<feature type="compositionally biased region" description="Low complexity" evidence="1">
    <location>
        <begin position="948"/>
        <end position="965"/>
    </location>
</feature>
<feature type="compositionally biased region" description="Basic and acidic residues" evidence="1">
    <location>
        <begin position="66"/>
        <end position="75"/>
    </location>
</feature>
<feature type="region of interest" description="Disordered" evidence="1">
    <location>
        <begin position="1"/>
        <end position="83"/>
    </location>
</feature>
<feature type="compositionally biased region" description="Basic and acidic residues" evidence="1">
    <location>
        <begin position="15"/>
        <end position="29"/>
    </location>
</feature>
<dbReference type="EMBL" id="CANTFL010001450">
    <property type="protein sequence ID" value="CAI5741452.1"/>
    <property type="molecule type" value="Genomic_DNA"/>
</dbReference>
<accession>A0AAV0UX65</accession>
<evidence type="ECO:0000256" key="1">
    <source>
        <dbReference type="SAM" id="MobiDB-lite"/>
    </source>
</evidence>
<comment type="caution">
    <text evidence="2">The sequence shown here is derived from an EMBL/GenBank/DDBJ whole genome shotgun (WGS) entry which is preliminary data.</text>
</comment>
<evidence type="ECO:0000313" key="3">
    <source>
        <dbReference type="Proteomes" id="UP001162031"/>
    </source>
</evidence>
<reference evidence="2" key="1">
    <citation type="submission" date="2022-12" db="EMBL/GenBank/DDBJ databases">
        <authorList>
            <person name="Webb A."/>
        </authorList>
    </citation>
    <scope>NUCLEOTIDE SEQUENCE</scope>
    <source>
        <strain evidence="2">Hp1</strain>
    </source>
</reference>
<evidence type="ECO:0000313" key="2">
    <source>
        <dbReference type="EMBL" id="CAI5741452.1"/>
    </source>
</evidence>
<feature type="compositionally biased region" description="Polar residues" evidence="1">
    <location>
        <begin position="966"/>
        <end position="987"/>
    </location>
</feature>
<dbReference type="AlphaFoldDB" id="A0AAV0UX65"/>
<evidence type="ECO:0008006" key="4">
    <source>
        <dbReference type="Google" id="ProtNLM"/>
    </source>
</evidence>
<dbReference type="Gene3D" id="1.25.10.10">
    <property type="entry name" value="Leucine-rich Repeat Variant"/>
    <property type="match status" value="1"/>
</dbReference>
<gene>
    <name evidence="2" type="ORF">HBR001_LOCUS8492</name>
</gene>
<dbReference type="InterPro" id="IPR011989">
    <property type="entry name" value="ARM-like"/>
</dbReference>
<protein>
    <recommendedName>
        <fullName evidence="4">Wings apart-like protein C-terminal domain-containing protein</fullName>
    </recommendedName>
</protein>
<name>A0AAV0UX65_HYABA</name>
<dbReference type="Proteomes" id="UP001162031">
    <property type="component" value="Unassembled WGS sequence"/>
</dbReference>
<keyword evidence="3" id="KW-1185">Reference proteome</keyword>
<feature type="compositionally biased region" description="Low complexity" evidence="1">
    <location>
        <begin position="1"/>
        <end position="14"/>
    </location>
</feature>
<feature type="region of interest" description="Disordered" evidence="1">
    <location>
        <begin position="934"/>
        <end position="1014"/>
    </location>
</feature>
<organism evidence="2 3">
    <name type="scientific">Hyaloperonospora brassicae</name>
    <name type="common">Brassica downy mildew</name>
    <name type="synonym">Peronospora brassicae</name>
    <dbReference type="NCBI Taxonomy" id="162125"/>
    <lineage>
        <taxon>Eukaryota</taxon>
        <taxon>Sar</taxon>
        <taxon>Stramenopiles</taxon>
        <taxon>Oomycota</taxon>
        <taxon>Peronosporomycetes</taxon>
        <taxon>Peronosporales</taxon>
        <taxon>Peronosporaceae</taxon>
        <taxon>Hyaloperonospora</taxon>
    </lineage>
</organism>
<feature type="compositionally biased region" description="Polar residues" evidence="1">
    <location>
        <begin position="934"/>
        <end position="947"/>
    </location>
</feature>
<proteinExistence type="predicted"/>
<sequence>MRAASSRSVTASSAKTERKPPRIDARDAGASDGTTYKYSRGRTCRPTGLEADSEDVAHRNVTPDGTMDRFPDTDASKATTAQSYRHLDAEQRLRTKLDDVTHVLTGLLEPLEAQKGRLLPTRSVLELIKLLQDPEMLQVVKLDGERRRIETEMKQVLVQQLGRCEVTGSETFDVSLAVLVYFLSSHAATKCWFDDHELLDVVVYALKRAIVREGANEHETQVTQQAKMEANESVSTFPAAVEVENCLKRKKRSKTLKDAATVKAAAAGETAACGKLVATTTLAVSTAQILDESCWVQLDALLHDHESFYVEGKLHVSVVSALSAALLSLLQVGEVLSSLTPGMNQQYQQRSCDASSYDAAENACQRMRARKSQLVRNGGVYALMRDLARKVHNLTATVPLTRVGAITMECVELLQRIKTLLCVFDQVTFLTSDVQRYISEKRAIFALSLKLIHLLSEMSWGTRAQGRWKAEPTRMSLTMETLLSALRVLINLTHHNLEAAQHIFALDGMQLLAASFSKLLGFVEGAKKHPLQLSAARKWEFDACLLLLSVMVNCIEFSEDNRAALAGVSLTHEGSTANRALILSLLPGCSPWLLLRALGVFVAFHSQIGALTREVATSILHVEEVLKSCQEGLRGAHHAGLLTDAAEVSFRVAEKQCGSSVPSLKFVTAAKSKSAAPFDISSGVAVEELVDTKSGDASSPFLRGRAVKNVCSRLADSDEEHEPRGQVQTSNRDGPQVFVKHVSALVNSYGKRPYADCSVEASHALQSNIRSPLCPSISSPATVLSDDYSSSPVVTRLMKRTREIVEELDAELAKSDDVASETKFDGGKASTVPSSCMVLTMNLTCRENESDGLDIAQDVLRENCNAADMSTNKIIVEQAVCGKVSSMWKQKHSHHLDGTAKKAVFHEGSLFEFAPTGTYYSTPLGKHEGKVLLQTPTKSGHSSSFDRTSPSLNLTPTKTTPLTPSQSQRSQKLLYKSSHSSITNQPPLSAKPLRRKAKGMRAASSSIFDFTDSD</sequence>